<evidence type="ECO:0000313" key="2">
    <source>
        <dbReference type="Proteomes" id="UP001432000"/>
    </source>
</evidence>
<name>A0ABZ2PFT6_9NOCA</name>
<protein>
    <submittedName>
        <fullName evidence="1">Uncharacterized protein</fullName>
    </submittedName>
</protein>
<evidence type="ECO:0000313" key="1">
    <source>
        <dbReference type="EMBL" id="WXG67692.1"/>
    </source>
</evidence>
<dbReference type="Proteomes" id="UP001432000">
    <property type="component" value="Chromosome"/>
</dbReference>
<dbReference type="EMBL" id="CP147846">
    <property type="protein sequence ID" value="WXG67692.1"/>
    <property type="molecule type" value="Genomic_DNA"/>
</dbReference>
<proteinExistence type="predicted"/>
<reference evidence="1 2" key="1">
    <citation type="submission" date="2024-03" db="EMBL/GenBank/DDBJ databases">
        <title>Natural products discovery in diverse microorganisms through a two-stage MS feature dereplication strategy.</title>
        <authorList>
            <person name="Zhang R."/>
        </authorList>
    </citation>
    <scope>NUCLEOTIDE SEQUENCE [LARGE SCALE GENOMIC DNA]</scope>
    <source>
        <strain evidence="1 2">18930</strain>
    </source>
</reference>
<accession>A0ABZ2PFT6</accession>
<gene>
    <name evidence="1" type="ORF">WDS16_21070</name>
</gene>
<dbReference type="RefSeq" id="WP_338887408.1">
    <property type="nucleotide sequence ID" value="NZ_CP147846.1"/>
</dbReference>
<sequence length="475" mass="52940">MMANSTLGRGGIESRLLEDLKTFVKSKNDNSLNPETVAQCEGILGFLRDFDLPEQDEAHVACLTVRKALMVDLSSDIGLVKTSRFTDDQLRLLSYTFFGADSNENVPFRVRQRQCQDLLEQWDFAAVNFHHQVRSEKYARVTQDRLVALGNIRHKDEKLAQSALGRLIRESQDEVRQERLLAANPPAECEVAGQLLKSSPKMAQISIRYRVQANSENLGPVRLFIDYNVEATADGDVLSGLRLSLRAGSRELAVHELELQLKGDPAGLRVKHFEWRSHEEDPRQNLRIHDAEQALRRHGLVVANVGRETVVDGVLYLHLVIAAIAVKVNTFVRVAQADPKADWNLHIDAGPEDLLQILIRAENLSVETMVDMVIAANLPSYVTYVQSSTIILNANHPNGIDAGSDNIARGGINVGAYAPKTVSFALFTVKLDRHVQFGRFGNYRLTFVGVARPFGFNETYNTTSIGVHIENLGQN</sequence>
<organism evidence="1 2">
    <name type="scientific">Rhodococcus sovatensis</name>
    <dbReference type="NCBI Taxonomy" id="1805840"/>
    <lineage>
        <taxon>Bacteria</taxon>
        <taxon>Bacillati</taxon>
        <taxon>Actinomycetota</taxon>
        <taxon>Actinomycetes</taxon>
        <taxon>Mycobacteriales</taxon>
        <taxon>Nocardiaceae</taxon>
        <taxon>Rhodococcus</taxon>
    </lineage>
</organism>
<keyword evidence="2" id="KW-1185">Reference proteome</keyword>